<evidence type="ECO:0000313" key="2">
    <source>
        <dbReference type="EMBL" id="MEY8042920.1"/>
    </source>
</evidence>
<dbReference type="Gene3D" id="2.60.40.1890">
    <property type="entry name" value="PCu(A)C copper chaperone"/>
    <property type="match status" value="1"/>
</dbReference>
<dbReference type="Pfam" id="PF04314">
    <property type="entry name" value="PCuAC"/>
    <property type="match status" value="1"/>
</dbReference>
<sequence>MANSGLRRAASLVLLAVLCGCGHRQLPPDLLRVSTGAEGDVGPIAVREVMFAHRTSGYRPGADVPVLATVVNGGATPDRLVAVRTPLAPEVVVRGDTALPPEGTVHTAYPNQPAGADAALIEIRLRDLRAPLRPGMTYPVEFRFARAGAVRLEVTTDHALAPRPECPLPPNGTPLETYHAPLDAPHPPTPTPPDCSSLP</sequence>
<proteinExistence type="predicted"/>
<dbReference type="SUPFAM" id="SSF110087">
    <property type="entry name" value="DR1885-like metal-binding protein"/>
    <property type="match status" value="1"/>
</dbReference>
<comment type="caution">
    <text evidence="2">The sequence shown here is derived from an EMBL/GenBank/DDBJ whole genome shotgun (WGS) entry which is preliminary data.</text>
</comment>
<dbReference type="Proteomes" id="UP001564626">
    <property type="component" value="Unassembled WGS sequence"/>
</dbReference>
<reference evidence="2 3" key="1">
    <citation type="submission" date="2024-08" db="EMBL/GenBank/DDBJ databases">
        <title>Genome mining of Saccharopolyspora cebuensis PGLac3 from Nigerian medicinal plant.</title>
        <authorList>
            <person name="Ezeobiora C.E."/>
            <person name="Igbokwe N.H."/>
            <person name="Amin D.H."/>
            <person name="Mendie U.E."/>
        </authorList>
    </citation>
    <scope>NUCLEOTIDE SEQUENCE [LARGE SCALE GENOMIC DNA]</scope>
    <source>
        <strain evidence="2 3">PGLac3</strain>
    </source>
</reference>
<evidence type="ECO:0000313" key="3">
    <source>
        <dbReference type="Proteomes" id="UP001564626"/>
    </source>
</evidence>
<dbReference type="InterPro" id="IPR036182">
    <property type="entry name" value="PCuAC_sf"/>
</dbReference>
<dbReference type="RefSeq" id="WP_345364061.1">
    <property type="nucleotide sequence ID" value="NZ_BAABII010000010.1"/>
</dbReference>
<organism evidence="2 3">
    <name type="scientific">Saccharopolyspora cebuensis</name>
    <dbReference type="NCBI Taxonomy" id="418759"/>
    <lineage>
        <taxon>Bacteria</taxon>
        <taxon>Bacillati</taxon>
        <taxon>Actinomycetota</taxon>
        <taxon>Actinomycetes</taxon>
        <taxon>Pseudonocardiales</taxon>
        <taxon>Pseudonocardiaceae</taxon>
        <taxon>Saccharopolyspora</taxon>
    </lineage>
</organism>
<feature type="region of interest" description="Disordered" evidence="1">
    <location>
        <begin position="160"/>
        <end position="199"/>
    </location>
</feature>
<dbReference type="PROSITE" id="PS51257">
    <property type="entry name" value="PROKAR_LIPOPROTEIN"/>
    <property type="match status" value="1"/>
</dbReference>
<protein>
    <recommendedName>
        <fullName evidence="4">Copper(I)-binding protein</fullName>
    </recommendedName>
</protein>
<feature type="compositionally biased region" description="Pro residues" evidence="1">
    <location>
        <begin position="184"/>
        <end position="193"/>
    </location>
</feature>
<evidence type="ECO:0000256" key="1">
    <source>
        <dbReference type="SAM" id="MobiDB-lite"/>
    </source>
</evidence>
<name>A0ABV4CP90_9PSEU</name>
<gene>
    <name evidence="2" type="ORF">AB8O55_26230</name>
</gene>
<dbReference type="EMBL" id="JBGEHV010000070">
    <property type="protein sequence ID" value="MEY8042920.1"/>
    <property type="molecule type" value="Genomic_DNA"/>
</dbReference>
<evidence type="ECO:0008006" key="4">
    <source>
        <dbReference type="Google" id="ProtNLM"/>
    </source>
</evidence>
<dbReference type="InterPro" id="IPR007410">
    <property type="entry name" value="LpqE-like"/>
</dbReference>
<keyword evidence="3" id="KW-1185">Reference proteome</keyword>
<accession>A0ABV4CP90</accession>